<evidence type="ECO:0000313" key="1">
    <source>
        <dbReference type="EMBL" id="EMM70939.1"/>
    </source>
</evidence>
<dbReference type="AlphaFoldDB" id="M6FLE0"/>
<evidence type="ECO:0000313" key="2">
    <source>
        <dbReference type="Proteomes" id="UP000012101"/>
    </source>
</evidence>
<protein>
    <submittedName>
        <fullName evidence="1">Uncharacterized protein</fullName>
    </submittedName>
</protein>
<organism evidence="1 2">
    <name type="scientific">Leptospira weilii str. 2006001855</name>
    <dbReference type="NCBI Taxonomy" id="996804"/>
    <lineage>
        <taxon>Bacteria</taxon>
        <taxon>Pseudomonadati</taxon>
        <taxon>Spirochaetota</taxon>
        <taxon>Spirochaetia</taxon>
        <taxon>Leptospirales</taxon>
        <taxon>Leptospiraceae</taxon>
        <taxon>Leptospira</taxon>
    </lineage>
</organism>
<accession>M6FLE0</accession>
<reference evidence="1 2" key="1">
    <citation type="submission" date="2013-01" db="EMBL/GenBank/DDBJ databases">
        <authorList>
            <person name="Harkins D.M."/>
            <person name="Durkin A.S."/>
            <person name="Brinkac L.M."/>
            <person name="Haft D.H."/>
            <person name="Selengut J.D."/>
            <person name="Sanka R."/>
            <person name="DePew J."/>
            <person name="Purushe J."/>
            <person name="Hospenthal D.R."/>
            <person name="Murray C.K."/>
            <person name="Pimentel G."/>
            <person name="Wasfy M."/>
            <person name="Vinetz J.M."/>
            <person name="Sutton G.G."/>
            <person name="Nierman W.C."/>
            <person name="Fouts D.E."/>
        </authorList>
    </citation>
    <scope>NUCLEOTIDE SEQUENCE [LARGE SCALE GENOMIC DNA]</scope>
    <source>
        <strain evidence="1 2">2006001855</strain>
    </source>
</reference>
<name>M6FLE0_9LEPT</name>
<dbReference type="EMBL" id="AFJM02000062">
    <property type="protein sequence ID" value="EMM70939.1"/>
    <property type="molecule type" value="Genomic_DNA"/>
</dbReference>
<proteinExistence type="predicted"/>
<sequence length="37" mass="4539">MESINWPWYNQLESPETILRLFERTQTNAKERKSERG</sequence>
<dbReference type="Proteomes" id="UP000012101">
    <property type="component" value="Unassembled WGS sequence"/>
</dbReference>
<comment type="caution">
    <text evidence="1">The sequence shown here is derived from an EMBL/GenBank/DDBJ whole genome shotgun (WGS) entry which is preliminary data.</text>
</comment>
<gene>
    <name evidence="1" type="ORF">LEP1GSC038_0603</name>
</gene>